<dbReference type="UniPathway" id="UPA00049">
    <property type="reaction ID" value="UER00060"/>
</dbReference>
<keyword evidence="8 11" id="KW-0100">Branched-chain amino acid biosynthesis</keyword>
<feature type="domain" description="KARI C-terminal knotted" evidence="14">
    <location>
        <begin position="187"/>
        <end position="333"/>
    </location>
</feature>
<feature type="binding site" evidence="11 12">
    <location>
        <position position="195"/>
    </location>
    <ligand>
        <name>Mg(2+)</name>
        <dbReference type="ChEBI" id="CHEBI:18420"/>
        <label>2</label>
    </ligand>
</feature>
<dbReference type="Proteomes" id="UP000030944">
    <property type="component" value="Chromosome"/>
</dbReference>
<feature type="binding site" evidence="11">
    <location>
        <position position="52"/>
    </location>
    <ligand>
        <name>NADP(+)</name>
        <dbReference type="ChEBI" id="CHEBI:58349"/>
    </ligand>
</feature>
<feature type="domain" description="KARI N-terminal Rossmann" evidence="13">
    <location>
        <begin position="6"/>
        <end position="186"/>
    </location>
</feature>
<evidence type="ECO:0000256" key="5">
    <source>
        <dbReference type="ARBA" id="ARBA00022723"/>
    </source>
</evidence>
<evidence type="ECO:0000256" key="12">
    <source>
        <dbReference type="PROSITE-ProRule" id="PRU01198"/>
    </source>
</evidence>
<protein>
    <recommendedName>
        <fullName evidence="11">Ketol-acid reductoisomerase (NADP(+))</fullName>
        <shortName evidence="11">KARI</shortName>
        <ecNumber evidence="11">1.1.1.86</ecNumber>
    </recommendedName>
    <alternativeName>
        <fullName evidence="11">Acetohydroxy-acid isomeroreductase</fullName>
        <shortName evidence="11">AHIR</shortName>
    </alternativeName>
    <alternativeName>
        <fullName evidence="11">Alpha-keto-beta-hydroxylacyl reductoisomerase</fullName>
    </alternativeName>
</protein>
<dbReference type="KEGG" id="nbv:T478_0625"/>
<feature type="binding site" evidence="11">
    <location>
        <position position="57"/>
    </location>
    <ligand>
        <name>NADP(+)</name>
        <dbReference type="ChEBI" id="CHEBI:58349"/>
    </ligand>
</feature>
<feature type="binding site" evidence="11 12">
    <location>
        <position position="256"/>
    </location>
    <ligand>
        <name>substrate</name>
    </ligand>
</feature>
<dbReference type="Gene3D" id="6.10.240.10">
    <property type="match status" value="1"/>
</dbReference>
<proteinExistence type="inferred from homology"/>
<dbReference type="PANTHER" id="PTHR21371:SF1">
    <property type="entry name" value="KETOL-ACID REDUCTOISOMERASE, MITOCHONDRIAL"/>
    <property type="match status" value="1"/>
</dbReference>
<dbReference type="FunFam" id="3.40.50.720:FF:000023">
    <property type="entry name" value="Ketol-acid reductoisomerase (NADP(+))"/>
    <property type="match status" value="1"/>
</dbReference>
<feature type="binding site" evidence="11">
    <location>
        <begin position="29"/>
        <end position="32"/>
    </location>
    <ligand>
        <name>NADP(+)</name>
        <dbReference type="ChEBI" id="CHEBI:58349"/>
    </ligand>
</feature>
<dbReference type="GO" id="GO:0000287">
    <property type="term" value="F:magnesium ion binding"/>
    <property type="evidence" value="ECO:0007669"/>
    <property type="project" value="UniProtKB-UniRule"/>
</dbReference>
<comment type="catalytic activity">
    <reaction evidence="11">
        <text>(2R)-2,3-dihydroxy-3-methylbutanoate + NADP(+) = (2S)-2-acetolactate + NADPH + H(+)</text>
        <dbReference type="Rhea" id="RHEA:22068"/>
        <dbReference type="ChEBI" id="CHEBI:15378"/>
        <dbReference type="ChEBI" id="CHEBI:49072"/>
        <dbReference type="ChEBI" id="CHEBI:57783"/>
        <dbReference type="ChEBI" id="CHEBI:58349"/>
        <dbReference type="ChEBI" id="CHEBI:58476"/>
        <dbReference type="EC" id="1.1.1.86"/>
    </reaction>
</comment>
<dbReference type="STRING" id="1410606.T478_0625"/>
<comment type="cofactor">
    <cofactor evidence="11">
        <name>Mg(2+)</name>
        <dbReference type="ChEBI" id="CHEBI:18420"/>
    </cofactor>
    <text evidence="11">Binds 2 magnesium ions per subunit.</text>
</comment>
<feature type="binding site" evidence="11 12">
    <location>
        <position position="195"/>
    </location>
    <ligand>
        <name>Mg(2+)</name>
        <dbReference type="ChEBI" id="CHEBI:18420"/>
        <label>1</label>
    </ligand>
</feature>
<dbReference type="Gene3D" id="3.40.50.720">
    <property type="entry name" value="NAD(P)-binding Rossmann-like Domain"/>
    <property type="match status" value="1"/>
</dbReference>
<dbReference type="HAMAP" id="MF_00435">
    <property type="entry name" value="IlvC"/>
    <property type="match status" value="1"/>
</dbReference>
<dbReference type="PROSITE" id="PS51851">
    <property type="entry name" value="KARI_C"/>
    <property type="match status" value="1"/>
</dbReference>
<evidence type="ECO:0000256" key="2">
    <source>
        <dbReference type="ARBA" id="ARBA00004885"/>
    </source>
</evidence>
<evidence type="ECO:0000256" key="11">
    <source>
        <dbReference type="HAMAP-Rule" id="MF_00435"/>
    </source>
</evidence>
<keyword evidence="5 11" id="KW-0479">Metal-binding</keyword>
<dbReference type="InterPro" id="IPR013023">
    <property type="entry name" value="KARI"/>
</dbReference>
<evidence type="ECO:0000313" key="16">
    <source>
        <dbReference type="Proteomes" id="UP000030944"/>
    </source>
</evidence>
<dbReference type="InterPro" id="IPR013116">
    <property type="entry name" value="KARI_N"/>
</dbReference>
<comment type="catalytic activity">
    <reaction evidence="9">
        <text>(2R)-2,3-dihydroxy-3-methylbutanoate + NAD(+) = (2S)-2-acetolactate + NADH + H(+)</text>
        <dbReference type="Rhea" id="RHEA:30627"/>
        <dbReference type="ChEBI" id="CHEBI:15378"/>
        <dbReference type="ChEBI" id="CHEBI:49072"/>
        <dbReference type="ChEBI" id="CHEBI:57540"/>
        <dbReference type="ChEBI" id="CHEBI:57945"/>
        <dbReference type="ChEBI" id="CHEBI:58476"/>
        <dbReference type="EC" id="1.1.1.383"/>
    </reaction>
</comment>
<dbReference type="GO" id="GO:0009097">
    <property type="term" value="P:isoleucine biosynthetic process"/>
    <property type="evidence" value="ECO:0007669"/>
    <property type="project" value="UniProtKB-UniRule"/>
</dbReference>
<comment type="similarity">
    <text evidence="3 11 12">Belongs to the ketol-acid reductoisomerase family.</text>
</comment>
<feature type="binding site" evidence="11">
    <location>
        <position position="138"/>
    </location>
    <ligand>
        <name>NADP(+)</name>
        <dbReference type="ChEBI" id="CHEBI:58349"/>
    </ligand>
</feature>
<keyword evidence="7 11" id="KW-0560">Oxidoreductase</keyword>
<comment type="pathway">
    <text evidence="1 11">Amino-acid biosynthesis; L-valine biosynthesis; L-valine from pyruvate: step 2/4.</text>
</comment>
<evidence type="ECO:0000313" key="15">
    <source>
        <dbReference type="EMBL" id="AJA92315.1"/>
    </source>
</evidence>
<keyword evidence="6 11" id="KW-0460">Magnesium</keyword>
<evidence type="ECO:0000259" key="13">
    <source>
        <dbReference type="PROSITE" id="PS51850"/>
    </source>
</evidence>
<dbReference type="GO" id="GO:0016853">
    <property type="term" value="F:isomerase activity"/>
    <property type="evidence" value="ECO:0007669"/>
    <property type="project" value="UniProtKB-KW"/>
</dbReference>
<comment type="pathway">
    <text evidence="2 11">Amino-acid biosynthesis; L-isoleucine biosynthesis; L-isoleucine from 2-oxobutanoate: step 2/4.</text>
</comment>
<dbReference type="EC" id="1.1.1.86" evidence="11"/>
<dbReference type="SUPFAM" id="SSF48179">
    <property type="entry name" value="6-phosphogluconate dehydrogenase C-terminal domain-like"/>
    <property type="match status" value="1"/>
</dbReference>
<comment type="function">
    <text evidence="11">Involved in the biosynthesis of branched-chain amino acids (BCAA). Catalyzes an alkyl-migration followed by a ketol-acid reduction of (S)-2-acetolactate (S2AL) to yield (R)-2,3-dihydroxy-isovalerate. In the isomerase reaction, S2AL is rearranged via a Mg-dependent methyl migration to produce 3-hydroxy-3-methyl-2-ketobutyrate (HMKB). In the reductase reaction, this 2-ketoacid undergoes a metal-dependent reduction by NADPH to yield (R)-2,3-dihydroxy-isovalerate.</text>
</comment>
<evidence type="ECO:0000259" key="14">
    <source>
        <dbReference type="PROSITE" id="PS51851"/>
    </source>
</evidence>
<dbReference type="AlphaFoldDB" id="A0A0A7V6K1"/>
<dbReference type="UniPathway" id="UPA00047">
    <property type="reaction ID" value="UER00056"/>
</dbReference>
<dbReference type="Pfam" id="PF07991">
    <property type="entry name" value="KARI_N"/>
    <property type="match status" value="1"/>
</dbReference>
<feature type="binding site" evidence="11 12">
    <location>
        <position position="199"/>
    </location>
    <ligand>
        <name>Mg(2+)</name>
        <dbReference type="ChEBI" id="CHEBI:18420"/>
        <label>1</label>
    </ligand>
</feature>
<dbReference type="GO" id="GO:0009099">
    <property type="term" value="P:L-valine biosynthetic process"/>
    <property type="evidence" value="ECO:0007669"/>
    <property type="project" value="UniProtKB-UniRule"/>
</dbReference>
<keyword evidence="15" id="KW-0413">Isomerase</keyword>
<evidence type="ECO:0000256" key="6">
    <source>
        <dbReference type="ARBA" id="ARBA00022842"/>
    </source>
</evidence>
<evidence type="ECO:0000256" key="9">
    <source>
        <dbReference type="ARBA" id="ARBA00050504"/>
    </source>
</evidence>
<organism evidence="15 16">
    <name type="scientific">Candidatus Nitrosopelagicus brevis</name>
    <dbReference type="NCBI Taxonomy" id="1410606"/>
    <lineage>
        <taxon>Archaea</taxon>
        <taxon>Nitrososphaerota</taxon>
    </lineage>
</organism>
<dbReference type="GO" id="GO:0050661">
    <property type="term" value="F:NADP binding"/>
    <property type="evidence" value="ECO:0007669"/>
    <property type="project" value="InterPro"/>
</dbReference>
<dbReference type="NCBIfam" id="NF004017">
    <property type="entry name" value="PRK05479.1"/>
    <property type="match status" value="1"/>
</dbReference>
<evidence type="ECO:0000256" key="1">
    <source>
        <dbReference type="ARBA" id="ARBA00004864"/>
    </source>
</evidence>
<sequence length="336" mass="37299">MSLSMAKTWKDADISLDPIKDQTIAVIGYGIQGDAQANNMKDSGLKVIVGLREGSPTWNKAKEDGHQVMSVADATKQADIVHILLPDMVQAKVYKEEIGPNLSEGNALSFSHAAAIYWKWIDAPENVDLIMVAPKGPGSKVRETYLQNFGTPSIVAVEQDKTGNAWDRTLGIAKAIGSARAGLIQTTFKEEVETDWFGEQADLCGGSASMVVNAFETLVEAGYQPEIAYFEVLHELKLIVDMIQRYGINGMWRRVSETARYGGLTRGPMVMTSDTKENMKKVLTMIQDGTFNKEWIDNYQNEGKAAFDKYMKDLDGHQIETVGKQMRKMMWPDSTE</sequence>
<feature type="active site" evidence="11">
    <location>
        <position position="112"/>
    </location>
</feature>
<feature type="binding site" evidence="11 12">
    <location>
        <position position="235"/>
    </location>
    <ligand>
        <name>Mg(2+)</name>
        <dbReference type="ChEBI" id="CHEBI:18420"/>
        <label>2</label>
    </ligand>
</feature>
<accession>A0A0A7V6K1</accession>
<evidence type="ECO:0000256" key="8">
    <source>
        <dbReference type="ARBA" id="ARBA00023304"/>
    </source>
</evidence>
<dbReference type="PIRSF" id="PIRSF000116">
    <property type="entry name" value="IlvC_gammaproteo"/>
    <property type="match status" value="1"/>
</dbReference>
<keyword evidence="4 11" id="KW-0028">Amino-acid biosynthesis</keyword>
<evidence type="ECO:0000256" key="10">
    <source>
        <dbReference type="ARBA" id="ARBA00052344"/>
    </source>
</evidence>
<dbReference type="SUPFAM" id="SSF51735">
    <property type="entry name" value="NAD(P)-binding Rossmann-fold domains"/>
    <property type="match status" value="1"/>
</dbReference>
<comment type="caution">
    <text evidence="11">Lacks conserved residue(s) required for the propagation of feature annotation.</text>
</comment>
<comment type="catalytic activity">
    <reaction evidence="10">
        <text>(2R)-2,3-dihydroxy-3-methylbutanoate + NADP(+) = (2S)-2-acetolactate + NADPH + H(+)</text>
        <dbReference type="Rhea" id="RHEA:22068"/>
        <dbReference type="ChEBI" id="CHEBI:15378"/>
        <dbReference type="ChEBI" id="CHEBI:49072"/>
        <dbReference type="ChEBI" id="CHEBI:57783"/>
        <dbReference type="ChEBI" id="CHEBI:58349"/>
        <dbReference type="ChEBI" id="CHEBI:58476"/>
        <dbReference type="EC" id="1.1.1.383"/>
    </reaction>
</comment>
<dbReference type="GO" id="GO:0004455">
    <property type="term" value="F:ketol-acid reductoisomerase activity"/>
    <property type="evidence" value="ECO:0007669"/>
    <property type="project" value="UniProtKB-UniRule"/>
</dbReference>
<evidence type="ECO:0000256" key="7">
    <source>
        <dbReference type="ARBA" id="ARBA00023002"/>
    </source>
</evidence>
<dbReference type="NCBIfam" id="TIGR00465">
    <property type="entry name" value="ilvC"/>
    <property type="match status" value="1"/>
</dbReference>
<dbReference type="EMBL" id="CP007026">
    <property type="protein sequence ID" value="AJA92315.1"/>
    <property type="molecule type" value="Genomic_DNA"/>
</dbReference>
<reference evidence="15 16" key="1">
    <citation type="journal article" date="2015" name="Proc. Natl. Acad. Sci. U.S.A.">
        <title>Genomic and proteomic characterization of "Candidatus Nitrosopelagicus brevis": An ammonia-oxidizing archaeon from the open ocean.</title>
        <authorList>
            <person name="Santoro A.E."/>
            <person name="Dupont C.L."/>
            <person name="Richter R.A."/>
            <person name="Craig M.T."/>
            <person name="Carini P."/>
            <person name="McIlvin M.R."/>
            <person name="Yang Y."/>
            <person name="Orsi W.D."/>
            <person name="Moran D.M."/>
            <person name="Saito M.A."/>
        </authorList>
    </citation>
    <scope>NUCLEOTIDE SEQUENCE [LARGE SCALE GENOMIC DNA]</scope>
    <source>
        <strain evidence="16">V2</strain>
    </source>
</reference>
<gene>
    <name evidence="11 15" type="primary">ilvC</name>
    <name evidence="15" type="ORF">T478_0625</name>
</gene>
<dbReference type="PANTHER" id="PTHR21371">
    <property type="entry name" value="KETOL-ACID REDUCTOISOMERASE, MITOCHONDRIAL"/>
    <property type="match status" value="1"/>
</dbReference>
<dbReference type="InterPro" id="IPR036291">
    <property type="entry name" value="NAD(P)-bd_dom_sf"/>
</dbReference>
<dbReference type="HOGENOM" id="CLU_033821_0_1_2"/>
<name>A0A0A7V6K1_9ARCH</name>
<dbReference type="InterPro" id="IPR014359">
    <property type="entry name" value="KARI_prok"/>
</dbReference>
<comment type="catalytic activity">
    <reaction evidence="11">
        <text>(2R,3R)-2,3-dihydroxy-3-methylpentanoate + NADP(+) = (S)-2-ethyl-2-hydroxy-3-oxobutanoate + NADPH + H(+)</text>
        <dbReference type="Rhea" id="RHEA:13493"/>
        <dbReference type="ChEBI" id="CHEBI:15378"/>
        <dbReference type="ChEBI" id="CHEBI:49256"/>
        <dbReference type="ChEBI" id="CHEBI:49258"/>
        <dbReference type="ChEBI" id="CHEBI:57783"/>
        <dbReference type="ChEBI" id="CHEBI:58349"/>
        <dbReference type="EC" id="1.1.1.86"/>
    </reaction>
</comment>
<feature type="binding site" evidence="11">
    <location>
        <position position="55"/>
    </location>
    <ligand>
        <name>NADP(+)</name>
        <dbReference type="ChEBI" id="CHEBI:58349"/>
    </ligand>
</feature>
<dbReference type="InterPro" id="IPR008927">
    <property type="entry name" value="6-PGluconate_DH-like_C_sf"/>
</dbReference>
<dbReference type="InterPro" id="IPR000506">
    <property type="entry name" value="KARI_C"/>
</dbReference>
<dbReference type="PROSITE" id="PS51850">
    <property type="entry name" value="KARI_N"/>
    <property type="match status" value="1"/>
</dbReference>
<keyword evidence="11" id="KW-0521">NADP</keyword>
<feature type="binding site" evidence="11 12">
    <location>
        <position position="231"/>
    </location>
    <ligand>
        <name>Mg(2+)</name>
        <dbReference type="ChEBI" id="CHEBI:18420"/>
        <label>2</label>
    </ligand>
</feature>
<evidence type="ECO:0000256" key="3">
    <source>
        <dbReference type="ARBA" id="ARBA00010318"/>
    </source>
</evidence>
<evidence type="ECO:0000256" key="4">
    <source>
        <dbReference type="ARBA" id="ARBA00022605"/>
    </source>
</evidence>
<dbReference type="Pfam" id="PF01450">
    <property type="entry name" value="KARI_C"/>
    <property type="match status" value="1"/>
</dbReference>